<feature type="compositionally biased region" description="Polar residues" evidence="6">
    <location>
        <begin position="154"/>
        <end position="175"/>
    </location>
</feature>
<keyword evidence="5" id="KW-0539">Nucleus</keyword>
<protein>
    <recommendedName>
        <fullName evidence="9">Transcription initiation factor TFIID subunit 9</fullName>
    </recommendedName>
</protein>
<evidence type="ECO:0000313" key="7">
    <source>
        <dbReference type="EMBL" id="THU60925.1"/>
    </source>
</evidence>
<evidence type="ECO:0000256" key="6">
    <source>
        <dbReference type="SAM" id="MobiDB-lite"/>
    </source>
</evidence>
<gene>
    <name evidence="7" type="ORF">C4D60_Mb07t17850</name>
</gene>
<dbReference type="Proteomes" id="UP000317650">
    <property type="component" value="Chromosome 7"/>
</dbReference>
<dbReference type="CDD" id="cd07979">
    <property type="entry name" value="HFD_TAF9"/>
    <property type="match status" value="1"/>
</dbReference>
<dbReference type="EMBL" id="PYDT01000005">
    <property type="protein sequence ID" value="THU60925.1"/>
    <property type="molecule type" value="Genomic_DNA"/>
</dbReference>
<proteinExistence type="inferred from homology"/>
<dbReference type="InterPro" id="IPR009072">
    <property type="entry name" value="Histone-fold"/>
</dbReference>
<dbReference type="GO" id="GO:0000124">
    <property type="term" value="C:SAGA complex"/>
    <property type="evidence" value="ECO:0007669"/>
    <property type="project" value="TreeGrafter"/>
</dbReference>
<dbReference type="PANTHER" id="PTHR48068:SF4">
    <property type="entry name" value="TATA-BOX BINDING PROTEIN ASSOCIATED FACTOR 9"/>
    <property type="match status" value="1"/>
</dbReference>
<evidence type="ECO:0000256" key="2">
    <source>
        <dbReference type="ARBA" id="ARBA00007646"/>
    </source>
</evidence>
<keyword evidence="8" id="KW-1185">Reference proteome</keyword>
<dbReference type="GO" id="GO:0005669">
    <property type="term" value="C:transcription factor TFIID complex"/>
    <property type="evidence" value="ECO:0007669"/>
    <property type="project" value="TreeGrafter"/>
</dbReference>
<dbReference type="GO" id="GO:0051123">
    <property type="term" value="P:RNA polymerase II preinitiation complex assembly"/>
    <property type="evidence" value="ECO:0007669"/>
    <property type="project" value="TreeGrafter"/>
</dbReference>
<name>A0A4S8JGT8_MUSBA</name>
<feature type="region of interest" description="Disordered" evidence="6">
    <location>
        <begin position="139"/>
        <end position="188"/>
    </location>
</feature>
<evidence type="ECO:0000256" key="3">
    <source>
        <dbReference type="ARBA" id="ARBA00023015"/>
    </source>
</evidence>
<dbReference type="GO" id="GO:0046982">
    <property type="term" value="F:protein heterodimerization activity"/>
    <property type="evidence" value="ECO:0007669"/>
    <property type="project" value="InterPro"/>
</dbReference>
<evidence type="ECO:0000256" key="1">
    <source>
        <dbReference type="ARBA" id="ARBA00004123"/>
    </source>
</evidence>
<dbReference type="Pfam" id="PF02291">
    <property type="entry name" value="TFIID-31kDa"/>
    <property type="match status" value="1"/>
</dbReference>
<evidence type="ECO:0008006" key="9">
    <source>
        <dbReference type="Google" id="ProtNLM"/>
    </source>
</evidence>
<reference evidence="7 8" key="1">
    <citation type="journal article" date="2019" name="Nat. Plants">
        <title>Genome sequencing of Musa balbisiana reveals subgenome evolution and function divergence in polyploid bananas.</title>
        <authorList>
            <person name="Yao X."/>
        </authorList>
    </citation>
    <scope>NUCLEOTIDE SEQUENCE [LARGE SCALE GENOMIC DNA]</scope>
    <source>
        <strain evidence="8">cv. DH-PKW</strain>
        <tissue evidence="7">Leaves</tissue>
    </source>
</reference>
<dbReference type="STRING" id="52838.A0A4S8JGT8"/>
<dbReference type="PANTHER" id="PTHR48068">
    <property type="entry name" value="TAF9 RNA POLYMERASE II, TATA BOX-BINDING PROTEIN (TBP)-ASSOCIATED FACTOR"/>
    <property type="match status" value="1"/>
</dbReference>
<dbReference type="GO" id="GO:0016251">
    <property type="term" value="F:RNA polymerase II general transcription initiation factor activity"/>
    <property type="evidence" value="ECO:0007669"/>
    <property type="project" value="TreeGrafter"/>
</dbReference>
<keyword evidence="3" id="KW-0805">Transcription regulation</keyword>
<dbReference type="SUPFAM" id="SSF47113">
    <property type="entry name" value="Histone-fold"/>
    <property type="match status" value="1"/>
</dbReference>
<evidence type="ECO:0000313" key="8">
    <source>
        <dbReference type="Proteomes" id="UP000317650"/>
    </source>
</evidence>
<dbReference type="InterPro" id="IPR003162">
    <property type="entry name" value="TFIID-31"/>
</dbReference>
<sequence>MEGDGGGGGLREEAGEPRDARVVKELLRSMGLGEGEYEPRVVHQFLELAYRYVVDVLSDAQVYADHASKTAIDPDDVRLAIQSKVNFSFSQPPPREVLLELARRRNKIPLPKTIAPPGSIPLPPEQDTLISPNYQLLIPRKQPPQVEETEEDVSGSNVNPTLVPNSSQEQQTLQRVSFPLSSAAKRPR</sequence>
<evidence type="ECO:0000256" key="4">
    <source>
        <dbReference type="ARBA" id="ARBA00023163"/>
    </source>
</evidence>
<comment type="similarity">
    <text evidence="2">Belongs to the TAF9 family.</text>
</comment>
<dbReference type="AlphaFoldDB" id="A0A4S8JGT8"/>
<comment type="caution">
    <text evidence="7">The sequence shown here is derived from an EMBL/GenBank/DDBJ whole genome shotgun (WGS) entry which is preliminary data.</text>
</comment>
<keyword evidence="4" id="KW-0804">Transcription</keyword>
<dbReference type="InterPro" id="IPR051431">
    <property type="entry name" value="TFIID_subunit_9"/>
</dbReference>
<accession>A0A4S8JGT8</accession>
<organism evidence="7 8">
    <name type="scientific">Musa balbisiana</name>
    <name type="common">Banana</name>
    <dbReference type="NCBI Taxonomy" id="52838"/>
    <lineage>
        <taxon>Eukaryota</taxon>
        <taxon>Viridiplantae</taxon>
        <taxon>Streptophyta</taxon>
        <taxon>Embryophyta</taxon>
        <taxon>Tracheophyta</taxon>
        <taxon>Spermatophyta</taxon>
        <taxon>Magnoliopsida</taxon>
        <taxon>Liliopsida</taxon>
        <taxon>Zingiberales</taxon>
        <taxon>Musaceae</taxon>
        <taxon>Musa</taxon>
    </lineage>
</organism>
<evidence type="ECO:0000256" key="5">
    <source>
        <dbReference type="ARBA" id="ARBA00023242"/>
    </source>
</evidence>
<dbReference type="Gene3D" id="1.10.20.10">
    <property type="entry name" value="Histone, subunit A"/>
    <property type="match status" value="1"/>
</dbReference>
<comment type="subcellular location">
    <subcellularLocation>
        <location evidence="1">Nucleus</location>
    </subcellularLocation>
</comment>
<dbReference type="FunFam" id="1.10.20.10:FF:000018">
    <property type="entry name" value="Transcription initiation factor TFIID subunit 9"/>
    <property type="match status" value="1"/>
</dbReference>
<dbReference type="GO" id="GO:0003713">
    <property type="term" value="F:transcription coactivator activity"/>
    <property type="evidence" value="ECO:0007669"/>
    <property type="project" value="TreeGrafter"/>
</dbReference>